<dbReference type="HOGENOM" id="CLU_128874_2_1_1"/>
<dbReference type="STRING" id="946122.A0A0C2TTD5"/>
<organism evidence="2 3">
    <name type="scientific">Amanita muscaria (strain Koide BX008)</name>
    <dbReference type="NCBI Taxonomy" id="946122"/>
    <lineage>
        <taxon>Eukaryota</taxon>
        <taxon>Fungi</taxon>
        <taxon>Dikarya</taxon>
        <taxon>Basidiomycota</taxon>
        <taxon>Agaricomycotina</taxon>
        <taxon>Agaricomycetes</taxon>
        <taxon>Agaricomycetidae</taxon>
        <taxon>Agaricales</taxon>
        <taxon>Pluteineae</taxon>
        <taxon>Amanitaceae</taxon>
        <taxon>Amanita</taxon>
    </lineage>
</organism>
<evidence type="ECO:0000256" key="1">
    <source>
        <dbReference type="SAM" id="MobiDB-lite"/>
    </source>
</evidence>
<sequence>MLHPSPVVSKSLTDKVTEAADKVNKKMGKGLASAIEVGEKATQSAKESMGSMAEDTKSKAEHMTKEAKHKADKLSHETHQAKEDELRK</sequence>
<dbReference type="AlphaFoldDB" id="A0A0C2TTD5"/>
<dbReference type="InParanoid" id="A0A0C2TTD5"/>
<feature type="compositionally biased region" description="Basic and acidic residues" evidence="1">
    <location>
        <begin position="54"/>
        <end position="66"/>
    </location>
</feature>
<protein>
    <submittedName>
        <fullName evidence="2">Uncharacterized protein</fullName>
    </submittedName>
</protein>
<evidence type="ECO:0000313" key="3">
    <source>
        <dbReference type="Proteomes" id="UP000054549"/>
    </source>
</evidence>
<feature type="compositionally biased region" description="Basic and acidic residues" evidence="1">
    <location>
        <begin position="72"/>
        <end position="88"/>
    </location>
</feature>
<keyword evidence="3" id="KW-1185">Reference proteome</keyword>
<accession>A0A0C2TTD5</accession>
<feature type="region of interest" description="Disordered" evidence="1">
    <location>
        <begin position="38"/>
        <end position="88"/>
    </location>
</feature>
<reference evidence="2 3" key="1">
    <citation type="submission" date="2014-04" db="EMBL/GenBank/DDBJ databases">
        <title>Evolutionary Origins and Diversification of the Mycorrhizal Mutualists.</title>
        <authorList>
            <consortium name="DOE Joint Genome Institute"/>
            <consortium name="Mycorrhizal Genomics Consortium"/>
            <person name="Kohler A."/>
            <person name="Kuo A."/>
            <person name="Nagy L.G."/>
            <person name="Floudas D."/>
            <person name="Copeland A."/>
            <person name="Barry K.W."/>
            <person name="Cichocki N."/>
            <person name="Veneault-Fourrey C."/>
            <person name="LaButti K."/>
            <person name="Lindquist E.A."/>
            <person name="Lipzen A."/>
            <person name="Lundell T."/>
            <person name="Morin E."/>
            <person name="Murat C."/>
            <person name="Riley R."/>
            <person name="Ohm R."/>
            <person name="Sun H."/>
            <person name="Tunlid A."/>
            <person name="Henrissat B."/>
            <person name="Grigoriev I.V."/>
            <person name="Hibbett D.S."/>
            <person name="Martin F."/>
        </authorList>
    </citation>
    <scope>NUCLEOTIDE SEQUENCE [LARGE SCALE GENOMIC DNA]</scope>
    <source>
        <strain evidence="2 3">Koide BX008</strain>
    </source>
</reference>
<dbReference type="EMBL" id="KN818223">
    <property type="protein sequence ID" value="KIL70549.1"/>
    <property type="molecule type" value="Genomic_DNA"/>
</dbReference>
<evidence type="ECO:0000313" key="2">
    <source>
        <dbReference type="EMBL" id="KIL70549.1"/>
    </source>
</evidence>
<gene>
    <name evidence="2" type="ORF">M378DRAFT_155479</name>
</gene>
<proteinExistence type="predicted"/>
<dbReference type="OrthoDB" id="4023585at2759"/>
<name>A0A0C2TTD5_AMAMK</name>
<dbReference type="Proteomes" id="UP000054549">
    <property type="component" value="Unassembled WGS sequence"/>
</dbReference>